<name>A0A0A9DLI5_ARUDO</name>
<evidence type="ECO:0000313" key="1">
    <source>
        <dbReference type="EMBL" id="JAD87538.1"/>
    </source>
</evidence>
<accession>A0A0A9DLI5</accession>
<sequence length="47" mass="5622">MHHLSEHQVKYVEMSLQLQFLLFDGFKQCSSSCITLVSWWELLSIFM</sequence>
<dbReference type="AlphaFoldDB" id="A0A0A9DLI5"/>
<protein>
    <submittedName>
        <fullName evidence="1">Uncharacterized protein</fullName>
    </submittedName>
</protein>
<proteinExistence type="predicted"/>
<reference evidence="1" key="2">
    <citation type="journal article" date="2015" name="Data Brief">
        <title>Shoot transcriptome of the giant reed, Arundo donax.</title>
        <authorList>
            <person name="Barrero R.A."/>
            <person name="Guerrero F.D."/>
            <person name="Moolhuijzen P."/>
            <person name="Goolsby J.A."/>
            <person name="Tidwell J."/>
            <person name="Bellgard S.E."/>
            <person name="Bellgard M.I."/>
        </authorList>
    </citation>
    <scope>NUCLEOTIDE SEQUENCE</scope>
    <source>
        <tissue evidence="1">Shoot tissue taken approximately 20 cm above the soil surface</tissue>
    </source>
</reference>
<organism evidence="1">
    <name type="scientific">Arundo donax</name>
    <name type="common">Giant reed</name>
    <name type="synonym">Donax arundinaceus</name>
    <dbReference type="NCBI Taxonomy" id="35708"/>
    <lineage>
        <taxon>Eukaryota</taxon>
        <taxon>Viridiplantae</taxon>
        <taxon>Streptophyta</taxon>
        <taxon>Embryophyta</taxon>
        <taxon>Tracheophyta</taxon>
        <taxon>Spermatophyta</taxon>
        <taxon>Magnoliopsida</taxon>
        <taxon>Liliopsida</taxon>
        <taxon>Poales</taxon>
        <taxon>Poaceae</taxon>
        <taxon>PACMAD clade</taxon>
        <taxon>Arundinoideae</taxon>
        <taxon>Arundineae</taxon>
        <taxon>Arundo</taxon>
    </lineage>
</organism>
<reference evidence="1" key="1">
    <citation type="submission" date="2014-09" db="EMBL/GenBank/DDBJ databases">
        <authorList>
            <person name="Magalhaes I.L.F."/>
            <person name="Oliveira U."/>
            <person name="Santos F.R."/>
            <person name="Vidigal T.H.D.A."/>
            <person name="Brescovit A.D."/>
            <person name="Santos A.J."/>
        </authorList>
    </citation>
    <scope>NUCLEOTIDE SEQUENCE</scope>
    <source>
        <tissue evidence="1">Shoot tissue taken approximately 20 cm above the soil surface</tissue>
    </source>
</reference>
<dbReference type="EMBL" id="GBRH01210357">
    <property type="protein sequence ID" value="JAD87538.1"/>
    <property type="molecule type" value="Transcribed_RNA"/>
</dbReference>